<reference evidence="2 3" key="1">
    <citation type="submission" date="2016-06" db="EMBL/GenBank/DDBJ databases">
        <title>Evolution of pathogenesis and genome organization in the Tremellales.</title>
        <authorList>
            <person name="Cuomo C."/>
            <person name="Litvintseva A."/>
            <person name="Heitman J."/>
            <person name="Chen Y."/>
            <person name="Sun S."/>
            <person name="Springer D."/>
            <person name="Dromer F."/>
            <person name="Young S."/>
            <person name="Zeng Q."/>
            <person name="Chapman S."/>
            <person name="Gujja S."/>
            <person name="Saif S."/>
            <person name="Birren B."/>
        </authorList>
    </citation>
    <scope>NUCLEOTIDE SEQUENCE [LARGE SCALE GENOMIC DNA]</scope>
    <source>
        <strain evidence="2 3">CBS 6039</strain>
    </source>
</reference>
<evidence type="ECO:0000313" key="2">
    <source>
        <dbReference type="EMBL" id="ODN78428.1"/>
    </source>
</evidence>
<protein>
    <recommendedName>
        <fullName evidence="4">SUN domain-containing protein</fullName>
    </recommendedName>
</protein>
<proteinExistence type="predicted"/>
<feature type="region of interest" description="Disordered" evidence="1">
    <location>
        <begin position="14"/>
        <end position="51"/>
    </location>
</feature>
<dbReference type="GeneID" id="30155374"/>
<gene>
    <name evidence="2" type="ORF">L202_04065</name>
</gene>
<dbReference type="AlphaFoldDB" id="A0A1E3HQ07"/>
<name>A0A1E3HQ07_9TREE</name>
<organism evidence="2 3">
    <name type="scientific">Cryptococcus amylolentus CBS 6039</name>
    <dbReference type="NCBI Taxonomy" id="1295533"/>
    <lineage>
        <taxon>Eukaryota</taxon>
        <taxon>Fungi</taxon>
        <taxon>Dikarya</taxon>
        <taxon>Basidiomycota</taxon>
        <taxon>Agaricomycotina</taxon>
        <taxon>Tremellomycetes</taxon>
        <taxon>Tremellales</taxon>
        <taxon>Cryptococcaceae</taxon>
        <taxon>Cryptococcus</taxon>
    </lineage>
</organism>
<evidence type="ECO:0000313" key="3">
    <source>
        <dbReference type="Proteomes" id="UP000094065"/>
    </source>
</evidence>
<keyword evidence="3" id="KW-1185">Reference proteome</keyword>
<accession>A0A1E3HQ07</accession>
<dbReference type="OrthoDB" id="10052260at2759"/>
<dbReference type="Proteomes" id="UP000094065">
    <property type="component" value="Unassembled WGS sequence"/>
</dbReference>
<evidence type="ECO:0000256" key="1">
    <source>
        <dbReference type="SAM" id="MobiDB-lite"/>
    </source>
</evidence>
<dbReference type="RefSeq" id="XP_018993474.1">
    <property type="nucleotide sequence ID" value="XM_019138038.1"/>
</dbReference>
<dbReference type="EMBL" id="AWGJ01000006">
    <property type="protein sequence ID" value="ODN78428.1"/>
    <property type="molecule type" value="Genomic_DNA"/>
</dbReference>
<sequence length="178" mass="19104">MSLQSVLPKGTKLITSAPLPGSTKKHILSPDSSSGENLPLSLSAPSASTSTPSPLTAPFVHLVFPAGEAPQASHLALTFQGGFVGTSVNVWVGEEVDSEREGEVELGLELGGRIYPEDKNRRQIFEIPFPPTVASTEDGVIPVKTSKPVPRIREIKLEFEKSSDHYGRITLYSLELLA</sequence>
<comment type="caution">
    <text evidence="2">The sequence shown here is derived from an EMBL/GenBank/DDBJ whole genome shotgun (WGS) entry which is preliminary data.</text>
</comment>
<evidence type="ECO:0008006" key="4">
    <source>
        <dbReference type="Google" id="ProtNLM"/>
    </source>
</evidence>
<feature type="compositionally biased region" description="Low complexity" evidence="1">
    <location>
        <begin position="38"/>
        <end position="51"/>
    </location>
</feature>
<dbReference type="STRING" id="1295533.A0A1E3HQ07"/>